<reference evidence="1 2" key="1">
    <citation type="submission" date="2019-03" db="EMBL/GenBank/DDBJ databases">
        <title>Genomic Encyclopedia of Type Strains, Phase IV (KMG-IV): sequencing the most valuable type-strain genomes for metagenomic binning, comparative biology and taxonomic classification.</title>
        <authorList>
            <person name="Goeker M."/>
        </authorList>
    </citation>
    <scope>NUCLEOTIDE SEQUENCE [LARGE SCALE GENOMIC DNA]</scope>
    <source>
        <strain evidence="1 2">DSM 45765</strain>
    </source>
</reference>
<sequence length="66" mass="7022">MSGDETYRHALVARLPFQAGGGACTVLVRRVDGNVQLLFHAVLDTTAVLTRNQVAELIDALSAAVE</sequence>
<accession>A0A4R2QIL8</accession>
<dbReference type="RefSeq" id="WP_132878886.1">
    <property type="nucleotide sequence ID" value="NZ_SLXQ01000010.1"/>
</dbReference>
<comment type="caution">
    <text evidence="1">The sequence shown here is derived from an EMBL/GenBank/DDBJ whole genome shotgun (WGS) entry which is preliminary data.</text>
</comment>
<proteinExistence type="predicted"/>
<evidence type="ECO:0000313" key="2">
    <source>
        <dbReference type="Proteomes" id="UP000294911"/>
    </source>
</evidence>
<organism evidence="1 2">
    <name type="scientific">Tamaricihabitans halophyticus</name>
    <dbReference type="NCBI Taxonomy" id="1262583"/>
    <lineage>
        <taxon>Bacteria</taxon>
        <taxon>Bacillati</taxon>
        <taxon>Actinomycetota</taxon>
        <taxon>Actinomycetes</taxon>
        <taxon>Pseudonocardiales</taxon>
        <taxon>Pseudonocardiaceae</taxon>
        <taxon>Tamaricihabitans</taxon>
    </lineage>
</organism>
<name>A0A4R2QIL8_9PSEU</name>
<protein>
    <submittedName>
        <fullName evidence="1">Uncharacterized protein</fullName>
    </submittedName>
</protein>
<dbReference type="Proteomes" id="UP000294911">
    <property type="component" value="Unassembled WGS sequence"/>
</dbReference>
<gene>
    <name evidence="1" type="ORF">EV191_110179</name>
</gene>
<dbReference type="EMBL" id="SLXQ01000010">
    <property type="protein sequence ID" value="TCP48619.1"/>
    <property type="molecule type" value="Genomic_DNA"/>
</dbReference>
<evidence type="ECO:0000313" key="1">
    <source>
        <dbReference type="EMBL" id="TCP48619.1"/>
    </source>
</evidence>
<dbReference type="AlphaFoldDB" id="A0A4R2QIL8"/>
<keyword evidence="2" id="KW-1185">Reference proteome</keyword>